<dbReference type="CDD" id="cd03801">
    <property type="entry name" value="GT4_PimA-like"/>
    <property type="match status" value="1"/>
</dbReference>
<dbReference type="Pfam" id="PF13439">
    <property type="entry name" value="Glyco_transf_4"/>
    <property type="match status" value="1"/>
</dbReference>
<dbReference type="InterPro" id="IPR028098">
    <property type="entry name" value="Glyco_trans_4-like_N"/>
</dbReference>
<comment type="caution">
    <text evidence="4">The sequence shown here is derived from an EMBL/GenBank/DDBJ whole genome shotgun (WGS) entry which is preliminary data.</text>
</comment>
<evidence type="ECO:0000259" key="3">
    <source>
        <dbReference type="Pfam" id="PF13439"/>
    </source>
</evidence>
<name>A0ABU2HMC2_9RHOB</name>
<keyword evidence="5" id="KW-1185">Reference proteome</keyword>
<sequence length="353" mass="37502">MIPLHKAALAVPGSITTLTGGFIYDRHLLEGLRDAGRDVELIELSGGFPDPTPEECEAAFERLAKVPKDRIVILDGLALGSLPTQGFARIGAAIVAMIHHPLAHEGGLEPTTKDRLFRTERDNLRLARHVLVPSPHTRAILIKEYGVPPKAITVARPGTNRPVDLRRDPASPPLILSVGNLLPRKGHDILVTALAQIADLDWQAAIVGTPLDPSCAADLGRRIDESGLSSRIQMPGRLMAEELQAHYRRASIFALATRYEGYGIVFDEALLHGLPIVSTLTGAVPDTVPGDAGILVPCDDAKALASALRQLLTDHASYARMSEAAALAGAALPGWDETARIAGTALDGIALPA</sequence>
<dbReference type="EMBL" id="JAVQLW010000001">
    <property type="protein sequence ID" value="MDS9466188.1"/>
    <property type="molecule type" value="Genomic_DNA"/>
</dbReference>
<evidence type="ECO:0000313" key="4">
    <source>
        <dbReference type="EMBL" id="MDS9466188.1"/>
    </source>
</evidence>
<dbReference type="EC" id="2.4.-.-" evidence="4"/>
<dbReference type="PANTHER" id="PTHR46401:SF2">
    <property type="entry name" value="GLYCOSYLTRANSFERASE WBBK-RELATED"/>
    <property type="match status" value="1"/>
</dbReference>
<dbReference type="RefSeq" id="WP_311158383.1">
    <property type="nucleotide sequence ID" value="NZ_JAVQLW010000001.1"/>
</dbReference>
<feature type="domain" description="Glycosyl transferase family 1" evidence="2">
    <location>
        <begin position="171"/>
        <end position="325"/>
    </location>
</feature>
<dbReference type="GO" id="GO:0016757">
    <property type="term" value="F:glycosyltransferase activity"/>
    <property type="evidence" value="ECO:0007669"/>
    <property type="project" value="UniProtKB-KW"/>
</dbReference>
<keyword evidence="1 4" id="KW-0808">Transferase</keyword>
<evidence type="ECO:0000259" key="2">
    <source>
        <dbReference type="Pfam" id="PF00534"/>
    </source>
</evidence>
<dbReference type="InterPro" id="IPR001296">
    <property type="entry name" value="Glyco_trans_1"/>
</dbReference>
<evidence type="ECO:0000256" key="1">
    <source>
        <dbReference type="ARBA" id="ARBA00022679"/>
    </source>
</evidence>
<evidence type="ECO:0000313" key="5">
    <source>
        <dbReference type="Proteomes" id="UP001269144"/>
    </source>
</evidence>
<feature type="domain" description="Glycosyltransferase subfamily 4-like N-terminal" evidence="3">
    <location>
        <begin position="89"/>
        <end position="159"/>
    </location>
</feature>
<gene>
    <name evidence="4" type="ORF">RGQ15_01160</name>
</gene>
<dbReference type="SUPFAM" id="SSF53756">
    <property type="entry name" value="UDP-Glycosyltransferase/glycogen phosphorylase"/>
    <property type="match status" value="1"/>
</dbReference>
<reference evidence="5" key="1">
    <citation type="submission" date="2023-07" db="EMBL/GenBank/DDBJ databases">
        <title>Paracoccus sp. MBLB3053 whole genome sequence.</title>
        <authorList>
            <person name="Hwang C.Y."/>
            <person name="Cho E.-S."/>
            <person name="Seo M.-J."/>
        </authorList>
    </citation>
    <scope>NUCLEOTIDE SEQUENCE [LARGE SCALE GENOMIC DNA]</scope>
    <source>
        <strain evidence="5">MBLB3053</strain>
    </source>
</reference>
<dbReference type="PANTHER" id="PTHR46401">
    <property type="entry name" value="GLYCOSYLTRANSFERASE WBBK-RELATED"/>
    <property type="match status" value="1"/>
</dbReference>
<dbReference type="Pfam" id="PF00534">
    <property type="entry name" value="Glycos_transf_1"/>
    <property type="match status" value="1"/>
</dbReference>
<organism evidence="4 5">
    <name type="scientific">Paracoccus aurantius</name>
    <dbReference type="NCBI Taxonomy" id="3073814"/>
    <lineage>
        <taxon>Bacteria</taxon>
        <taxon>Pseudomonadati</taxon>
        <taxon>Pseudomonadota</taxon>
        <taxon>Alphaproteobacteria</taxon>
        <taxon>Rhodobacterales</taxon>
        <taxon>Paracoccaceae</taxon>
        <taxon>Paracoccus</taxon>
    </lineage>
</organism>
<dbReference type="Proteomes" id="UP001269144">
    <property type="component" value="Unassembled WGS sequence"/>
</dbReference>
<dbReference type="Gene3D" id="3.40.50.2000">
    <property type="entry name" value="Glycogen Phosphorylase B"/>
    <property type="match status" value="2"/>
</dbReference>
<keyword evidence="4" id="KW-0328">Glycosyltransferase</keyword>
<accession>A0ABU2HMC2</accession>
<proteinExistence type="predicted"/>
<protein>
    <submittedName>
        <fullName evidence="4">Glycosyltransferase family 4 protein</fullName>
        <ecNumber evidence="4">2.4.-.-</ecNumber>
    </submittedName>
</protein>